<comment type="similarity">
    <text evidence="1 6">Belongs to the methyltransferase superfamily. RsmH family.</text>
</comment>
<evidence type="ECO:0000256" key="2">
    <source>
        <dbReference type="ARBA" id="ARBA00022552"/>
    </source>
</evidence>
<dbReference type="EC" id="2.1.1.199" evidence="6"/>
<protein>
    <recommendedName>
        <fullName evidence="6">Ribosomal RNA small subunit methyltransferase H</fullName>
        <ecNumber evidence="6">2.1.1.199</ecNumber>
    </recommendedName>
    <alternativeName>
        <fullName evidence="6">16S rRNA m(4)C1402 methyltransferase</fullName>
    </alternativeName>
    <alternativeName>
        <fullName evidence="6">rRNA (cytosine-N(4)-)-methyltransferase RsmH</fullName>
    </alternativeName>
</protein>
<proteinExistence type="inferred from homology"/>
<dbReference type="EMBL" id="WWVX01000003">
    <property type="protein sequence ID" value="MZL69253.1"/>
    <property type="molecule type" value="Genomic_DNA"/>
</dbReference>
<dbReference type="HAMAP" id="MF_01007">
    <property type="entry name" value="16SrRNA_methyltr_H"/>
    <property type="match status" value="1"/>
</dbReference>
<comment type="caution">
    <text evidence="7">The sequence shown here is derived from an EMBL/GenBank/DDBJ whole genome shotgun (WGS) entry which is preliminary data.</text>
</comment>
<dbReference type="InterPro" id="IPR023397">
    <property type="entry name" value="SAM-dep_MeTrfase_MraW_recog"/>
</dbReference>
<feature type="binding site" evidence="6">
    <location>
        <position position="126"/>
    </location>
    <ligand>
        <name>S-adenosyl-L-methionine</name>
        <dbReference type="ChEBI" id="CHEBI:59789"/>
    </ligand>
</feature>
<dbReference type="PANTHER" id="PTHR11265:SF0">
    <property type="entry name" value="12S RRNA N4-METHYLCYTIDINE METHYLTRANSFERASE"/>
    <property type="match status" value="1"/>
</dbReference>
<dbReference type="Gene3D" id="1.10.150.170">
    <property type="entry name" value="Putative methyltransferase TM0872, insert domain"/>
    <property type="match status" value="1"/>
</dbReference>
<comment type="catalytic activity">
    <reaction evidence="6">
        <text>cytidine(1402) in 16S rRNA + S-adenosyl-L-methionine = N(4)-methylcytidine(1402) in 16S rRNA + S-adenosyl-L-homocysteine + H(+)</text>
        <dbReference type="Rhea" id="RHEA:42928"/>
        <dbReference type="Rhea" id="RHEA-COMP:10286"/>
        <dbReference type="Rhea" id="RHEA-COMP:10287"/>
        <dbReference type="ChEBI" id="CHEBI:15378"/>
        <dbReference type="ChEBI" id="CHEBI:57856"/>
        <dbReference type="ChEBI" id="CHEBI:59789"/>
        <dbReference type="ChEBI" id="CHEBI:74506"/>
        <dbReference type="ChEBI" id="CHEBI:82748"/>
        <dbReference type="EC" id="2.1.1.199"/>
    </reaction>
</comment>
<organism evidence="7 8">
    <name type="scientific">Bittarella massiliensis</name>
    <name type="common">ex Durand et al. 2017</name>
    <dbReference type="NCBI Taxonomy" id="1720313"/>
    <lineage>
        <taxon>Bacteria</taxon>
        <taxon>Bacillati</taxon>
        <taxon>Bacillota</taxon>
        <taxon>Clostridia</taxon>
        <taxon>Eubacteriales</taxon>
        <taxon>Oscillospiraceae</taxon>
        <taxon>Bittarella (ex Durand et al. 2017)</taxon>
    </lineage>
</organism>
<dbReference type="SUPFAM" id="SSF81799">
    <property type="entry name" value="Putative methyltransferase TM0872, insert domain"/>
    <property type="match status" value="1"/>
</dbReference>
<dbReference type="PIRSF" id="PIRSF004486">
    <property type="entry name" value="MraW"/>
    <property type="match status" value="1"/>
</dbReference>
<evidence type="ECO:0000313" key="7">
    <source>
        <dbReference type="EMBL" id="MZL69253.1"/>
    </source>
</evidence>
<dbReference type="Gene3D" id="3.40.50.150">
    <property type="entry name" value="Vaccinia Virus protein VP39"/>
    <property type="match status" value="1"/>
</dbReference>
<keyword evidence="3 6" id="KW-0489">Methyltransferase</keyword>
<dbReference type="PANTHER" id="PTHR11265">
    <property type="entry name" value="S-ADENOSYL-METHYLTRANSFERASE MRAW"/>
    <property type="match status" value="1"/>
</dbReference>
<dbReference type="NCBIfam" id="TIGR00006">
    <property type="entry name" value="16S rRNA (cytosine(1402)-N(4))-methyltransferase RsmH"/>
    <property type="match status" value="1"/>
</dbReference>
<evidence type="ECO:0000256" key="6">
    <source>
        <dbReference type="HAMAP-Rule" id="MF_01007"/>
    </source>
</evidence>
<accession>A0ABW9WVK4</accession>
<keyword evidence="2 6" id="KW-0698">rRNA processing</keyword>
<feature type="binding site" evidence="6">
    <location>
        <begin position="60"/>
        <end position="62"/>
    </location>
    <ligand>
        <name>S-adenosyl-L-methionine</name>
        <dbReference type="ChEBI" id="CHEBI:59789"/>
    </ligand>
</feature>
<comment type="subcellular location">
    <subcellularLocation>
        <location evidence="6">Cytoplasm</location>
    </subcellularLocation>
</comment>
<evidence type="ECO:0000256" key="5">
    <source>
        <dbReference type="ARBA" id="ARBA00022691"/>
    </source>
</evidence>
<gene>
    <name evidence="6 7" type="primary">rsmH</name>
    <name evidence="7" type="ORF">GT747_05655</name>
</gene>
<reference evidence="7 8" key="1">
    <citation type="journal article" date="2019" name="Nat. Med.">
        <title>A library of human gut bacterial isolates paired with longitudinal multiomics data enables mechanistic microbiome research.</title>
        <authorList>
            <person name="Poyet M."/>
            <person name="Groussin M."/>
            <person name="Gibbons S.M."/>
            <person name="Avila-Pacheco J."/>
            <person name="Jiang X."/>
            <person name="Kearney S.M."/>
            <person name="Perrotta A.R."/>
            <person name="Berdy B."/>
            <person name="Zhao S."/>
            <person name="Lieberman T.D."/>
            <person name="Swanson P.K."/>
            <person name="Smith M."/>
            <person name="Roesemann S."/>
            <person name="Alexander J.E."/>
            <person name="Rich S.A."/>
            <person name="Livny J."/>
            <person name="Vlamakis H."/>
            <person name="Clish C."/>
            <person name="Bullock K."/>
            <person name="Deik A."/>
            <person name="Scott J."/>
            <person name="Pierce K.A."/>
            <person name="Xavier R.J."/>
            <person name="Alm E.J."/>
        </authorList>
    </citation>
    <scope>NUCLEOTIDE SEQUENCE [LARGE SCALE GENOMIC DNA]</scope>
    <source>
        <strain evidence="7 8">BIOML-A2</strain>
    </source>
</reference>
<dbReference type="SUPFAM" id="SSF53335">
    <property type="entry name" value="S-adenosyl-L-methionine-dependent methyltransferases"/>
    <property type="match status" value="1"/>
</dbReference>
<evidence type="ECO:0000256" key="3">
    <source>
        <dbReference type="ARBA" id="ARBA00022603"/>
    </source>
</evidence>
<feature type="binding site" evidence="6">
    <location>
        <position position="79"/>
    </location>
    <ligand>
        <name>S-adenosyl-L-methionine</name>
        <dbReference type="ChEBI" id="CHEBI:59789"/>
    </ligand>
</feature>
<keyword evidence="4 6" id="KW-0808">Transferase</keyword>
<evidence type="ECO:0000313" key="8">
    <source>
        <dbReference type="Proteomes" id="UP000474718"/>
    </source>
</evidence>
<dbReference type="Pfam" id="PF01795">
    <property type="entry name" value="Methyltransf_5"/>
    <property type="match status" value="1"/>
</dbReference>
<dbReference type="InterPro" id="IPR029063">
    <property type="entry name" value="SAM-dependent_MTases_sf"/>
</dbReference>
<sequence>MRQTRFRRHRRDHGRAGLLARRGEREPVEFSHKPVLLGECLENLAIDPAGIYLDGTAGGAGHSQEIAKRLTTGRLIALDKDPDAVKTASARLAPYPCAQVVQEDFKNAAPALDELGIEAIDGALLDLGVSSHQLDTPERGFSYRADAPLDMRMSQSGLSAYDVVNGYSPEELTRILFAYGEEKYARQIARKIERLREQHPIETTAQLVEAVKSALPPAVRRKEKNPARQTFQAIRIEVNGEFESLAAGMEAIFDRLAPGGRFCVITFHSLEDRMVKRQFASWTVGCTCPSDFPVCVCGKKPRGRLIYKKPITATPEELAENPRSHSAKLRVIEKLPEAGGPIPTERG</sequence>
<comment type="function">
    <text evidence="6">Specifically methylates the N4 position of cytidine in position 1402 (C1402) of 16S rRNA.</text>
</comment>
<feature type="binding site" evidence="6">
    <location>
        <position position="133"/>
    </location>
    <ligand>
        <name>S-adenosyl-L-methionine</name>
        <dbReference type="ChEBI" id="CHEBI:59789"/>
    </ligand>
</feature>
<feature type="binding site" evidence="6">
    <location>
        <position position="105"/>
    </location>
    <ligand>
        <name>S-adenosyl-L-methionine</name>
        <dbReference type="ChEBI" id="CHEBI:59789"/>
    </ligand>
</feature>
<keyword evidence="8" id="KW-1185">Reference proteome</keyword>
<keyword evidence="5 6" id="KW-0949">S-adenosyl-L-methionine</keyword>
<dbReference type="Proteomes" id="UP000474718">
    <property type="component" value="Unassembled WGS sequence"/>
</dbReference>
<evidence type="ECO:0000256" key="1">
    <source>
        <dbReference type="ARBA" id="ARBA00010396"/>
    </source>
</evidence>
<dbReference type="InterPro" id="IPR002903">
    <property type="entry name" value="RsmH"/>
</dbReference>
<keyword evidence="6" id="KW-0963">Cytoplasm</keyword>
<name>A0ABW9WVK4_9FIRM</name>
<evidence type="ECO:0000256" key="4">
    <source>
        <dbReference type="ARBA" id="ARBA00022679"/>
    </source>
</evidence>